<dbReference type="AlphaFoldDB" id="A0A9X1UT41"/>
<comment type="caution">
    <text evidence="2">The sequence shown here is derived from an EMBL/GenBank/DDBJ whole genome shotgun (WGS) entry which is preliminary data.</text>
</comment>
<dbReference type="InterPro" id="IPR002716">
    <property type="entry name" value="PIN_dom"/>
</dbReference>
<dbReference type="RefSeq" id="WP_065253537.1">
    <property type="nucleotide sequence ID" value="NZ_JACSYB010000002.1"/>
</dbReference>
<accession>A0A9X1UT41</accession>
<reference evidence="2" key="1">
    <citation type="submission" date="2021-08" db="EMBL/GenBank/DDBJ databases">
        <title>Complete genome sequence of Moraxella sp strain PS-22.</title>
        <authorList>
            <person name="Das S.K."/>
        </authorList>
    </citation>
    <scope>NUCLEOTIDE SEQUENCE</scope>
    <source>
        <strain evidence="2">PS-22</strain>
    </source>
</reference>
<name>A0A9X1UT41_9GAMM</name>
<protein>
    <recommendedName>
        <fullName evidence="1">PIN domain-containing protein</fullName>
    </recommendedName>
</protein>
<dbReference type="EMBL" id="JACSYB010000002">
    <property type="protein sequence ID" value="MCG8148600.1"/>
    <property type="molecule type" value="Genomic_DNA"/>
</dbReference>
<dbReference type="Proteomes" id="UP001139238">
    <property type="component" value="Unassembled WGS sequence"/>
</dbReference>
<keyword evidence="3" id="KW-1185">Reference proteome</keyword>
<proteinExistence type="predicted"/>
<dbReference type="SMART" id="SM00670">
    <property type="entry name" value="PINc"/>
    <property type="match status" value="1"/>
</dbReference>
<dbReference type="Gene3D" id="3.40.50.1010">
    <property type="entry name" value="5'-nuclease"/>
    <property type="match status" value="1"/>
</dbReference>
<organism evidence="2 3">
    <name type="scientific">Moraxella tetraodonis</name>
    <dbReference type="NCBI Taxonomy" id="2767221"/>
    <lineage>
        <taxon>Bacteria</taxon>
        <taxon>Pseudomonadati</taxon>
        <taxon>Pseudomonadota</taxon>
        <taxon>Gammaproteobacteria</taxon>
        <taxon>Moraxellales</taxon>
        <taxon>Moraxellaceae</taxon>
        <taxon>Moraxella</taxon>
    </lineage>
</organism>
<evidence type="ECO:0000259" key="1">
    <source>
        <dbReference type="SMART" id="SM00670"/>
    </source>
</evidence>
<dbReference type="Pfam" id="PF13638">
    <property type="entry name" value="PIN_4"/>
    <property type="match status" value="1"/>
</dbReference>
<evidence type="ECO:0000313" key="3">
    <source>
        <dbReference type="Proteomes" id="UP001139238"/>
    </source>
</evidence>
<feature type="domain" description="PIN" evidence="1">
    <location>
        <begin position="605"/>
        <end position="721"/>
    </location>
</feature>
<evidence type="ECO:0000313" key="2">
    <source>
        <dbReference type="EMBL" id="MCG8148600.1"/>
    </source>
</evidence>
<gene>
    <name evidence="2" type="ORF">H9W84_10770</name>
</gene>
<sequence length="736" mass="83630">MKFLNKNLDIYLPVYEIESIISYQSVRKPTAFEGLILNLILEAEPQLTQQPLLAIAEKLKISPFIIEHTIQNLLDNEMLEHMSGDVLTKRASELSATALGREMYYKQEMPGKTKKESIGSHFNPLSQTLVKREKNWMTSLKDKTKALPERLFPINIKAIEDLTQEYLNQADEKLLPWKTAKTNISNIAVQVETTKWQAIKGQMGIDGNGNLAIEISNSENGAKLQQWLDTADSELVWNSILAPHFSLDSEELGDINWQTVEDVALLGDNITVTKPKLIVYHDESAFPNANNLQIVLAETDEVTLKGHLLTIPTHSNFKAKFSPPETINFLDNLFNPQKPSEKVIKAFDKLYVDTNNQASIVKEGNTTIYFAKQSHQIGLNIKQKDSYYWEKLKDHLISLGRRDENNAIPILAFAGSFLTEDIIISELPELTMGAFLNFNKLLKKFSSKPIRLDTDLMQRIGKLSSIKELQEFKEIFGKQVIMEENWLSVSLKEVLIKEGLMNAKLYNTSFDDDLKPFSEVNSKLTKQLNLEKIKKSLVINILPTDSLNLTSIQLVESWLRLFKDITNKFSVLSKVEEFTEQFKLLSSLQTQIQHNFAPVQADNRKVAVFDTSYVMRYSDTLKALAENSNIVIPRIVIDELDALKIDDNGNSEKAKQARQASRIIGEISNEKVFIEPSHENLRSYIKDNGKDLSNDELILTVALYHRLNDVTFYCADNNLNLKAKSIHIPTQSKPVA</sequence>